<evidence type="ECO:0000313" key="1">
    <source>
        <dbReference type="EMBL" id="PKY59367.1"/>
    </source>
</evidence>
<sequence>MILTLDIYDNIWTNIIPVLAKYSNTLTKLYFCNVSDEDNDIPLSFIGSFKILQEIIFSFSPDDDLESLERCSAIFLVGEFSYLSSRVREVFIDQVSIIAVPALSTALAARGAITYGLNVERTFLNGLKGKFVKVWLRV</sequence>
<name>A0A2I1HKG6_9GLOM</name>
<reference evidence="1 2" key="1">
    <citation type="submission" date="2015-10" db="EMBL/GenBank/DDBJ databases">
        <title>Genome analyses suggest a sexual origin of heterokaryosis in a supposedly ancient asexual fungus.</title>
        <authorList>
            <person name="Ropars J."/>
            <person name="Sedzielewska K."/>
            <person name="Noel J."/>
            <person name="Charron P."/>
            <person name="Farinelli L."/>
            <person name="Marton T."/>
            <person name="Kruger M."/>
            <person name="Pelin A."/>
            <person name="Brachmann A."/>
            <person name="Corradi N."/>
        </authorList>
    </citation>
    <scope>NUCLEOTIDE SEQUENCE [LARGE SCALE GENOMIC DNA]</scope>
    <source>
        <strain evidence="1 2">A4</strain>
    </source>
</reference>
<dbReference type="VEuPathDB" id="FungiDB:FUN_008002"/>
<dbReference type="EMBL" id="LLXI01003516">
    <property type="protein sequence ID" value="PKY59367.1"/>
    <property type="molecule type" value="Genomic_DNA"/>
</dbReference>
<evidence type="ECO:0000313" key="2">
    <source>
        <dbReference type="Proteomes" id="UP000234323"/>
    </source>
</evidence>
<keyword evidence="2" id="KW-1185">Reference proteome</keyword>
<dbReference type="AlphaFoldDB" id="A0A2I1HKG6"/>
<dbReference type="Proteomes" id="UP000234323">
    <property type="component" value="Unassembled WGS sequence"/>
</dbReference>
<proteinExistence type="predicted"/>
<comment type="caution">
    <text evidence="1">The sequence shown here is derived from an EMBL/GenBank/DDBJ whole genome shotgun (WGS) entry which is preliminary data.</text>
</comment>
<gene>
    <name evidence="1" type="ORF">RhiirA4_482047</name>
</gene>
<protein>
    <submittedName>
        <fullName evidence="1">Uncharacterized protein</fullName>
    </submittedName>
</protein>
<organism evidence="1 2">
    <name type="scientific">Rhizophagus irregularis</name>
    <dbReference type="NCBI Taxonomy" id="588596"/>
    <lineage>
        <taxon>Eukaryota</taxon>
        <taxon>Fungi</taxon>
        <taxon>Fungi incertae sedis</taxon>
        <taxon>Mucoromycota</taxon>
        <taxon>Glomeromycotina</taxon>
        <taxon>Glomeromycetes</taxon>
        <taxon>Glomerales</taxon>
        <taxon>Glomeraceae</taxon>
        <taxon>Rhizophagus</taxon>
    </lineage>
</organism>
<accession>A0A2I1HKG6</accession>
<dbReference type="VEuPathDB" id="FungiDB:RhiirFUN_008380"/>